<evidence type="ECO:0000313" key="4">
    <source>
        <dbReference type="Proteomes" id="UP000254869"/>
    </source>
</evidence>
<dbReference type="NCBIfam" id="NF041492">
    <property type="entry name" value="MobF"/>
    <property type="match status" value="1"/>
</dbReference>
<feature type="domain" description="TrwC relaxase" evidence="2">
    <location>
        <begin position="10"/>
        <end position="419"/>
    </location>
</feature>
<comment type="caution">
    <text evidence="3">The sequence shown here is derived from an EMBL/GenBank/DDBJ whole genome shotgun (WGS) entry which is preliminary data.</text>
</comment>
<dbReference type="EMBL" id="QQBC01000016">
    <property type="protein sequence ID" value="RDI60269.1"/>
    <property type="molecule type" value="Genomic_DNA"/>
</dbReference>
<organism evidence="3 4">
    <name type="scientific">Nocardia pseudobrasiliensis</name>
    <dbReference type="NCBI Taxonomy" id="45979"/>
    <lineage>
        <taxon>Bacteria</taxon>
        <taxon>Bacillati</taxon>
        <taxon>Actinomycetota</taxon>
        <taxon>Actinomycetes</taxon>
        <taxon>Mycobacteriales</taxon>
        <taxon>Nocardiaceae</taxon>
        <taxon>Nocardia</taxon>
    </lineage>
</organism>
<dbReference type="CDD" id="cd18809">
    <property type="entry name" value="SF1_C_RecD"/>
    <property type="match status" value="1"/>
</dbReference>
<evidence type="ECO:0000256" key="1">
    <source>
        <dbReference type="SAM" id="MobiDB-lite"/>
    </source>
</evidence>
<protein>
    <submittedName>
        <fullName evidence="3">Conjugative relaxase-like TrwC/TraI family protein</fullName>
    </submittedName>
</protein>
<evidence type="ECO:0000259" key="2">
    <source>
        <dbReference type="Pfam" id="PF08751"/>
    </source>
</evidence>
<accession>A0A370HP07</accession>
<dbReference type="Pfam" id="PF08751">
    <property type="entry name" value="TrwC"/>
    <property type="match status" value="1"/>
</dbReference>
<reference evidence="3 4" key="1">
    <citation type="submission" date="2018-07" db="EMBL/GenBank/DDBJ databases">
        <title>Genomic Encyclopedia of Type Strains, Phase IV (KMG-IV): sequencing the most valuable type-strain genomes for metagenomic binning, comparative biology and taxonomic classification.</title>
        <authorList>
            <person name="Goeker M."/>
        </authorList>
    </citation>
    <scope>NUCLEOTIDE SEQUENCE [LARGE SCALE GENOMIC DNA]</scope>
    <source>
        <strain evidence="3 4">DSM 44290</strain>
    </source>
</reference>
<dbReference type="RefSeq" id="WP_068008793.1">
    <property type="nucleotide sequence ID" value="NZ_QQBC01000016.1"/>
</dbReference>
<dbReference type="Gene3D" id="3.40.50.300">
    <property type="entry name" value="P-loop containing nucleotide triphosphate hydrolases"/>
    <property type="match status" value="2"/>
</dbReference>
<dbReference type="Proteomes" id="UP000254869">
    <property type="component" value="Unassembled WGS sequence"/>
</dbReference>
<keyword evidence="4" id="KW-1185">Reference proteome</keyword>
<dbReference type="STRING" id="1210086.GCA_001613105_07670"/>
<dbReference type="InterPro" id="IPR027417">
    <property type="entry name" value="P-loop_NTPase"/>
</dbReference>
<dbReference type="Pfam" id="PF13604">
    <property type="entry name" value="AAA_30"/>
    <property type="match status" value="1"/>
</dbReference>
<gene>
    <name evidence="3" type="ORF">DFR76_1161</name>
</gene>
<name>A0A370HP07_9NOCA</name>
<dbReference type="SUPFAM" id="SSF52540">
    <property type="entry name" value="P-loop containing nucleoside triphosphate hydrolases"/>
    <property type="match status" value="2"/>
</dbReference>
<evidence type="ECO:0000313" key="3">
    <source>
        <dbReference type="EMBL" id="RDI60269.1"/>
    </source>
</evidence>
<dbReference type="Gene3D" id="2.30.30.940">
    <property type="match status" value="1"/>
</dbReference>
<dbReference type="SUPFAM" id="SSF55464">
    <property type="entry name" value="Origin of replication-binding domain, RBD-like"/>
    <property type="match status" value="1"/>
</dbReference>
<sequence length="1452" mass="159163">MTATLHKVLAGNGYLYYVQQVAAADSTDRGPASLADYYSARGESPGRWHGSGLTALGIEAGAVVTEQQMEALFGMGRHPNAHAIQAQVIDTEMDRGAKAKDAERAADRATRLGNRFRLVWSDNEFRNRCADAFSDHNHTAGNAPGTAIPDDIRARIRSDAATSMFTEEFGRVPLDARELSGWVARKSRPEYAAVAGFDITFSPAKSVSALWAIAPQHVSERIATAHEAAVDDAIAWLEQNGIFTRLGRNGIRQVEVEGIVAARFTHRESRAGDPDLHTHMVIANRVRTLDGKWRTLDGAMIYRLKVTISEIYNSRLEQHLHADLSLAFTERFTNPTKRPIREIVGLPAVLLEHWSRRDRDITARLGELSALFQRQVGREPTPKEMFGLTERATLETRPTKHASRSLAEQRQQWRHDAEAVLGGREALEHTVSQALRQPRRARQRFDTARIAHLADQVVATVSAERGTWRHRHLRSETERQLRGLVARDQWQQVTNAVVAAALDPSRSLARGDPDITAEPVLSEVPAVFRRRDGTSVHTIADAQSYTSPRRLAVAARLIDLSNRTGARTIPEAFVAAAIHDYNTDPRNEGRQLNAGQVAVVTEFATSPSRIATANAPAGTGKTTAMRVLADVWHASGGTVLGLAPTAAAAAVLAEATGVRAETVDKLLTVMDQHTGDPDRRDAFYPPALPQWVLQIGTDAVVIVDEHVRLGDDKRLRLFEFLTSRGATIRCVGDNQQLPSIDAGGTTSDTADATLTQVVRFTNSAEASASLMIRDGEPAAFGFYLDHQRVHSGAPGAVHEQAYEAWVADHLDGRDTVMLASTHDTVTELNARARAERLARTATIGPETALADGLRASAGDMISTRRNNPRLRLGEHDWVRNGYRWVVDEVREDGSLVVTHLHQGRQRGHTAVLPPTYVRTHTRLGYATTIDSAQGLTTEMCHVVLTGHESRAQLYVAITRGAHANHVYVPTALDDAEGNLWTEPATMPRTATEVLQRILAHTNTPNSPYTELRDALNPHNRLGPAVDTYLDALGLAAEHALGPDALQRIDHAAEQLRPGLTDADAYPILRQHLATIALSGRDPITALHHAAGERELDTADDVAAVLDWRLDPTGTHSIAPGPLPWLPGLPTGLPDGLITDQLHARSRIVADLAHQITRDTTEWTTATAPPWARPLLENPDLLAELAIWRAANHIPDTDLRPTGPARHTVRERVHQQLLDTRVTDTLGDLHTATHTWAPLAKQIDTRLLTDPWWPVLAGHLDTAAAAGIDIDTLLPHVAAARPLPDDMPAAALWHRLNLSLSHPDADIPMTAAHTESDAELGVDTHTAGTEPDHTDLDTHPYSALTDAELDRHITETQLQIALADTNEFLFGPASTPLGQPDESSHDRRYAGTEYDQEQLEQLRAEQHRRSVLSPTQREAEQHLRHPHPATDPFTTPDTTTWPNPISPDDSLGL</sequence>
<proteinExistence type="predicted"/>
<feature type="region of interest" description="Disordered" evidence="1">
    <location>
        <begin position="1314"/>
        <end position="1337"/>
    </location>
</feature>
<feature type="region of interest" description="Disordered" evidence="1">
    <location>
        <begin position="1370"/>
        <end position="1452"/>
    </location>
</feature>
<dbReference type="InterPro" id="IPR014862">
    <property type="entry name" value="TrwC"/>
</dbReference>
<feature type="compositionally biased region" description="Low complexity" evidence="1">
    <location>
        <begin position="1429"/>
        <end position="1442"/>
    </location>
</feature>